<evidence type="ECO:0000313" key="2">
    <source>
        <dbReference type="EMBL" id="ORW34391.1"/>
    </source>
</evidence>
<accession>A0A0I9U3V0</accession>
<comment type="caution">
    <text evidence="2">The sequence shown here is derived from an EMBL/GenBank/DDBJ whole genome shotgun (WGS) entry which is preliminary data.</text>
</comment>
<evidence type="ECO:0000256" key="1">
    <source>
        <dbReference type="SAM" id="MobiDB-lite"/>
    </source>
</evidence>
<organism evidence="2 3">
    <name type="scientific">Mycobacterium nebraskense</name>
    <dbReference type="NCBI Taxonomy" id="244292"/>
    <lineage>
        <taxon>Bacteria</taxon>
        <taxon>Bacillati</taxon>
        <taxon>Actinomycetota</taxon>
        <taxon>Actinomycetes</taxon>
        <taxon>Mycobacteriales</taxon>
        <taxon>Mycobacteriaceae</taxon>
        <taxon>Mycobacterium</taxon>
    </lineage>
</organism>
<proteinExistence type="predicted"/>
<evidence type="ECO:0000313" key="3">
    <source>
        <dbReference type="Proteomes" id="UP000193781"/>
    </source>
</evidence>
<dbReference type="EMBL" id="LQPH01000021">
    <property type="protein sequence ID" value="ORW34391.1"/>
    <property type="molecule type" value="Genomic_DNA"/>
</dbReference>
<dbReference type="AlphaFoldDB" id="A0A0I9U3V0"/>
<protein>
    <submittedName>
        <fullName evidence="2">Uncharacterized protein</fullName>
    </submittedName>
</protein>
<dbReference type="Proteomes" id="UP000193781">
    <property type="component" value="Unassembled WGS sequence"/>
</dbReference>
<feature type="compositionally biased region" description="Pro residues" evidence="1">
    <location>
        <begin position="92"/>
        <end position="102"/>
    </location>
</feature>
<sequence>MLLTCSADANRLGKAAVSTGGAAGGALVADDVGAGLLEEGTRVDDGAADFGVVVDSLLPSTTSVITSPVTTTAAAPATHHGQRGRRRGGGYPPGPIPTAPAG</sequence>
<reference evidence="2 3" key="1">
    <citation type="submission" date="2016-01" db="EMBL/GenBank/DDBJ databases">
        <title>The new phylogeny of the genus Mycobacterium.</title>
        <authorList>
            <person name="Tarcisio F."/>
            <person name="Conor M."/>
            <person name="Antonella G."/>
            <person name="Elisabetta G."/>
            <person name="Giulia F.S."/>
            <person name="Sara T."/>
            <person name="Anna F."/>
            <person name="Clotilde B."/>
            <person name="Roberto B."/>
            <person name="Veronica D.S."/>
            <person name="Fabio R."/>
            <person name="Monica P."/>
            <person name="Olivier J."/>
            <person name="Enrico T."/>
            <person name="Nicola S."/>
        </authorList>
    </citation>
    <scope>NUCLEOTIDE SEQUENCE [LARGE SCALE GENOMIC DNA]</scope>
    <source>
        <strain evidence="2 3">DSM 44803</strain>
    </source>
</reference>
<gene>
    <name evidence="2" type="ORF">AWC17_24355</name>
</gene>
<feature type="region of interest" description="Disordered" evidence="1">
    <location>
        <begin position="67"/>
        <end position="102"/>
    </location>
</feature>
<keyword evidence="3" id="KW-1185">Reference proteome</keyword>
<feature type="compositionally biased region" description="Low complexity" evidence="1">
    <location>
        <begin position="67"/>
        <end position="78"/>
    </location>
</feature>
<name>A0A0I9U3V0_9MYCO</name>